<dbReference type="HOGENOM" id="CLU_642770_0_0_1"/>
<gene>
    <name evidence="1" type="ORF">SETTUDRAFT_21682</name>
</gene>
<accession>R0K7P9</accession>
<protein>
    <submittedName>
        <fullName evidence="1">Uncharacterized protein</fullName>
    </submittedName>
</protein>
<dbReference type="EMBL" id="KB908814">
    <property type="protein sequence ID" value="EOA84327.1"/>
    <property type="molecule type" value="Genomic_DNA"/>
</dbReference>
<reference evidence="1 2" key="2">
    <citation type="journal article" date="2013" name="PLoS Genet.">
        <title>Comparative genome structure, secondary metabolite, and effector coding capacity across Cochliobolus pathogens.</title>
        <authorList>
            <person name="Condon B.J."/>
            <person name="Leng Y."/>
            <person name="Wu D."/>
            <person name="Bushley K.E."/>
            <person name="Ohm R.A."/>
            <person name="Otillar R."/>
            <person name="Martin J."/>
            <person name="Schackwitz W."/>
            <person name="Grimwood J."/>
            <person name="MohdZainudin N."/>
            <person name="Xue C."/>
            <person name="Wang R."/>
            <person name="Manning V.A."/>
            <person name="Dhillon B."/>
            <person name="Tu Z.J."/>
            <person name="Steffenson B.J."/>
            <person name="Salamov A."/>
            <person name="Sun H."/>
            <person name="Lowry S."/>
            <person name="LaButti K."/>
            <person name="Han J."/>
            <person name="Copeland A."/>
            <person name="Lindquist E."/>
            <person name="Barry K."/>
            <person name="Schmutz J."/>
            <person name="Baker S.E."/>
            <person name="Ciuffetti L.M."/>
            <person name="Grigoriev I.V."/>
            <person name="Zhong S."/>
            <person name="Turgeon B.G."/>
        </authorList>
    </citation>
    <scope>NUCLEOTIDE SEQUENCE [LARGE SCALE GENOMIC DNA]</scope>
    <source>
        <strain evidence="2">28A</strain>
    </source>
</reference>
<dbReference type="STRING" id="671987.R0K7P9"/>
<dbReference type="RefSeq" id="XP_008028052.1">
    <property type="nucleotide sequence ID" value="XM_008029861.1"/>
</dbReference>
<dbReference type="eggNOG" id="ENOG502SPGI">
    <property type="taxonomic scope" value="Eukaryota"/>
</dbReference>
<dbReference type="GeneID" id="19402470"/>
<dbReference type="AlphaFoldDB" id="R0K7P9"/>
<reference evidence="1 2" key="1">
    <citation type="journal article" date="2012" name="PLoS Pathog.">
        <title>Diverse lifestyles and strategies of plant pathogenesis encoded in the genomes of eighteen Dothideomycetes fungi.</title>
        <authorList>
            <person name="Ohm R.A."/>
            <person name="Feau N."/>
            <person name="Henrissat B."/>
            <person name="Schoch C.L."/>
            <person name="Horwitz B.A."/>
            <person name="Barry K.W."/>
            <person name="Condon B.J."/>
            <person name="Copeland A.C."/>
            <person name="Dhillon B."/>
            <person name="Glaser F."/>
            <person name="Hesse C.N."/>
            <person name="Kosti I."/>
            <person name="LaButti K."/>
            <person name="Lindquist E.A."/>
            <person name="Lucas S."/>
            <person name="Salamov A.A."/>
            <person name="Bradshaw R.E."/>
            <person name="Ciuffetti L."/>
            <person name="Hamelin R.C."/>
            <person name="Kema G.H.J."/>
            <person name="Lawrence C."/>
            <person name="Scott J.A."/>
            <person name="Spatafora J.W."/>
            <person name="Turgeon B.G."/>
            <person name="de Wit P.J.G.M."/>
            <person name="Zhong S."/>
            <person name="Goodwin S.B."/>
            <person name="Grigoriev I.V."/>
        </authorList>
    </citation>
    <scope>NUCLEOTIDE SEQUENCE [LARGE SCALE GENOMIC DNA]</scope>
    <source>
        <strain evidence="2">28A</strain>
    </source>
</reference>
<evidence type="ECO:0000313" key="2">
    <source>
        <dbReference type="Proteomes" id="UP000016935"/>
    </source>
</evidence>
<sequence length="427" mass="49209">MDLDASSTSAGKKRVAEDITAPIGFQSAAPAHDTPPRILRRHHHRRRNIAAKIWGPDIPSSPYTTPPNRARTAKQPFNIYKAILRHNNLFFQFALRLPYPTIIDLYAIDKEFHYRLNKYSVSLIHDYARYHAPLAGHIFSWTLYPRLCISDPMLRPMDDRQWLARDVPGFRWLGMILWRQRIVRSILTILSMEGHRVPAVCEAALMKFWVLMESQTSQLRLSFLRDKAIWSDADIIAFQLFLVKLDMRFSDPVLGNGACMLGAMLLSQRSLSALWRVLSGKAKLDYDNTAEILINTYCIEDLDTEAQPWLEDMDDGEDRDGQGHGVLAREGWRRDGAKMQHAVDMVITEGVRRGLHVQQYYLDFMLYGHVDHESGKNVPVPTLLKGDKKIQLPREGWPERALRDQTTKALDVRFGVYNRRMDSNTQL</sequence>
<evidence type="ECO:0000313" key="1">
    <source>
        <dbReference type="EMBL" id="EOA84327.1"/>
    </source>
</evidence>
<proteinExistence type="predicted"/>
<name>R0K7P9_EXST2</name>
<dbReference type="Proteomes" id="UP000016935">
    <property type="component" value="Unassembled WGS sequence"/>
</dbReference>
<organism evidence="1 2">
    <name type="scientific">Exserohilum turcicum (strain 28A)</name>
    <name type="common">Northern leaf blight fungus</name>
    <name type="synonym">Setosphaeria turcica</name>
    <dbReference type="NCBI Taxonomy" id="671987"/>
    <lineage>
        <taxon>Eukaryota</taxon>
        <taxon>Fungi</taxon>
        <taxon>Dikarya</taxon>
        <taxon>Ascomycota</taxon>
        <taxon>Pezizomycotina</taxon>
        <taxon>Dothideomycetes</taxon>
        <taxon>Pleosporomycetidae</taxon>
        <taxon>Pleosporales</taxon>
        <taxon>Pleosporineae</taxon>
        <taxon>Pleosporaceae</taxon>
        <taxon>Exserohilum</taxon>
    </lineage>
</organism>
<dbReference type="OrthoDB" id="4966at2759"/>
<keyword evidence="2" id="KW-1185">Reference proteome</keyword>